<dbReference type="SMART" id="SM00100">
    <property type="entry name" value="cNMP"/>
    <property type="match status" value="2"/>
</dbReference>
<feature type="region of interest" description="Disordered" evidence="9">
    <location>
        <begin position="127"/>
        <end position="182"/>
    </location>
</feature>
<proteinExistence type="inferred from homology"/>
<dbReference type="PANTHER" id="PTHR11635">
    <property type="entry name" value="CAMP-DEPENDENT PROTEIN KINASE REGULATORY CHAIN"/>
    <property type="match status" value="1"/>
</dbReference>
<evidence type="ECO:0000256" key="8">
    <source>
        <dbReference type="ARBA" id="ARBA00025979"/>
    </source>
</evidence>
<dbReference type="GO" id="GO:0034236">
    <property type="term" value="F:protein kinase A catalytic subunit binding"/>
    <property type="evidence" value="ECO:0007669"/>
    <property type="project" value="TreeGrafter"/>
</dbReference>
<reference evidence="12" key="2">
    <citation type="journal article" date="2009" name="Genome Res.">
        <title>Comparative genomic analyses of the human fungal pathogens Coccidioides and their relatives.</title>
        <authorList>
            <person name="Sharpton T.J."/>
            <person name="Stajich J.E."/>
            <person name="Rounsley S.D."/>
            <person name="Gardner M.J."/>
            <person name="Wortman J.R."/>
            <person name="Jordar V.S."/>
            <person name="Maiti R."/>
            <person name="Kodira C.D."/>
            <person name="Neafsey D.E."/>
            <person name="Zeng Q."/>
            <person name="Hung C.-Y."/>
            <person name="McMahan C."/>
            <person name="Muszewska A."/>
            <person name="Grynberg M."/>
            <person name="Mandel M.A."/>
            <person name="Kellner E.M."/>
            <person name="Barker B.M."/>
            <person name="Galgiani J.N."/>
            <person name="Orbach M.J."/>
            <person name="Kirkland T.N."/>
            <person name="Cole G.T."/>
            <person name="Henn M.R."/>
            <person name="Birren B.W."/>
            <person name="Taylor J.W."/>
        </authorList>
    </citation>
    <scope>NUCLEOTIDE SEQUENCE [LARGE SCALE GENOMIC DNA]</scope>
    <source>
        <strain evidence="12">RMSCC 3488</strain>
    </source>
</reference>
<keyword evidence="11" id="KW-0418">Kinase</keyword>
<dbReference type="GO" id="GO:0005634">
    <property type="term" value="C:nucleus"/>
    <property type="evidence" value="ECO:0007669"/>
    <property type="project" value="TreeGrafter"/>
</dbReference>
<dbReference type="PROSITE" id="PS00888">
    <property type="entry name" value="CNMP_BINDING_1"/>
    <property type="match status" value="2"/>
</dbReference>
<dbReference type="CDD" id="cd00038">
    <property type="entry name" value="CAP_ED"/>
    <property type="match status" value="2"/>
</dbReference>
<evidence type="ECO:0000259" key="10">
    <source>
        <dbReference type="PROSITE" id="PS50042"/>
    </source>
</evidence>
<comment type="subunit">
    <text evidence="8">Tetramer, composed of 2 regulatory (R) and 2 catalytic (C) subunits. In the presence of cAMP it dissociates into 2 active monomeric C subunits and an R dimer.</text>
</comment>
<feature type="domain" description="Cyclic nucleotide-binding" evidence="10">
    <location>
        <begin position="328"/>
        <end position="437"/>
    </location>
</feature>
<name>A0A0J6IN00_COCPO</name>
<dbReference type="PANTHER" id="PTHR11635:SF152">
    <property type="entry name" value="CAMP-DEPENDENT PROTEIN KINASE TYPE I REGULATORY SUBUNIT-RELATED"/>
    <property type="match status" value="1"/>
</dbReference>
<keyword evidence="6" id="KW-0547">Nucleotide-binding</keyword>
<dbReference type="GO" id="GO:0005829">
    <property type="term" value="C:cytosol"/>
    <property type="evidence" value="ECO:0007669"/>
    <property type="project" value="TreeGrafter"/>
</dbReference>
<evidence type="ECO:0000256" key="5">
    <source>
        <dbReference type="ARBA" id="ARBA00022737"/>
    </source>
</evidence>
<dbReference type="VEuPathDB" id="FungiDB:CPAG_09586"/>
<dbReference type="InterPro" id="IPR014710">
    <property type="entry name" value="RmlC-like_jellyroll"/>
</dbReference>
<dbReference type="GO" id="GO:0016301">
    <property type="term" value="F:kinase activity"/>
    <property type="evidence" value="ECO:0007669"/>
    <property type="project" value="UniProtKB-KW"/>
</dbReference>
<dbReference type="FunFam" id="2.60.120.10:FF:000039">
    <property type="entry name" value="cAMP-dependent protein kinase regulatory subunit"/>
    <property type="match status" value="1"/>
</dbReference>
<evidence type="ECO:0000256" key="6">
    <source>
        <dbReference type="ARBA" id="ARBA00022741"/>
    </source>
</evidence>
<dbReference type="AlphaFoldDB" id="A0A0J6IN00"/>
<gene>
    <name evidence="11" type="ORF">CPAG_09586</name>
</gene>
<reference evidence="12" key="3">
    <citation type="journal article" date="2010" name="Genome Res.">
        <title>Population genomic sequencing of Coccidioides fungi reveals recent hybridization and transposon control.</title>
        <authorList>
            <person name="Neafsey D.E."/>
            <person name="Barker B.M."/>
            <person name="Sharpton T.J."/>
            <person name="Stajich J.E."/>
            <person name="Park D.J."/>
            <person name="Whiston E."/>
            <person name="Hung C.-Y."/>
            <person name="McMahan C."/>
            <person name="White J."/>
            <person name="Sykes S."/>
            <person name="Heiman D."/>
            <person name="Young S."/>
            <person name="Zeng Q."/>
            <person name="Abouelleil A."/>
            <person name="Aftuck L."/>
            <person name="Bessette D."/>
            <person name="Brown A."/>
            <person name="FitzGerald M."/>
            <person name="Lui A."/>
            <person name="Macdonald J.P."/>
            <person name="Priest M."/>
            <person name="Orbach M.J."/>
            <person name="Galgiani J.N."/>
            <person name="Kirkland T.N."/>
            <person name="Cole G.T."/>
            <person name="Birren B.W."/>
            <person name="Henn M.R."/>
            <person name="Taylor J.W."/>
            <person name="Rounsley S.D."/>
        </authorList>
    </citation>
    <scope>NUCLEOTIDE SEQUENCE [LARGE SCALE GENOMIC DNA]</scope>
    <source>
        <strain evidence="12">RMSCC 3488</strain>
    </source>
</reference>
<evidence type="ECO:0000256" key="2">
    <source>
        <dbReference type="ARBA" id="ARBA00020355"/>
    </source>
</evidence>
<dbReference type="GO" id="GO:0005952">
    <property type="term" value="C:cAMP-dependent protein kinase complex"/>
    <property type="evidence" value="ECO:0007669"/>
    <property type="project" value="InterPro"/>
</dbReference>
<evidence type="ECO:0000256" key="9">
    <source>
        <dbReference type="SAM" id="MobiDB-lite"/>
    </source>
</evidence>
<accession>A0A0J6IN00</accession>
<dbReference type="GO" id="GO:0033554">
    <property type="term" value="P:cellular response to stress"/>
    <property type="evidence" value="ECO:0007669"/>
    <property type="project" value="UniProtKB-ARBA"/>
</dbReference>
<dbReference type="InterPro" id="IPR018488">
    <property type="entry name" value="cNMP-bd_CS"/>
</dbReference>
<keyword evidence="5" id="KW-0677">Repeat</keyword>
<dbReference type="GO" id="GO:0030552">
    <property type="term" value="F:cAMP binding"/>
    <property type="evidence" value="ECO:0007669"/>
    <property type="project" value="UniProtKB-KW"/>
</dbReference>
<sequence>MPSLRLESRSRTLCISSRLLPTLLRLKNSTRLHCRQIPYTVMSESNAFPGSHAGHGERHAGGGAAPFNRIVEEDENVTSPTTSTFHRADVSRQRAHIHHVLSPFQSGDGVGTFGEFGAFGPNPFGGRGEQEHGTFRPAAGPSDSGFPNHYALGRRTSVSAESLNPTSSDSDSWTPPYHPKPPEQLDRLKTAVAGNFLFSHLEEDQFKTVLNALVEKPVPAKDIKVITQGDAGDYFYIVEQGHFDVFIHPSGSAQPGHNGMGSKVNEIGPGGSFGELALMYNAPRAATVVSTEPSTVWALDRVTFRRILMDSAFKRRRMYESFLEEVPLLSSLKPYERSKIADALDTIKHPAGHTIIEEGDPGDAFYLLESGEAAAYKRGIDGAVKHYRRGDYFGELALLDDKPRQASVIAKTDVKVAQLGRDGFKRLLGPVEDIMRRTEYGVPESQPKPEASE</sequence>
<dbReference type="Gene3D" id="2.60.120.10">
    <property type="entry name" value="Jelly Rolls"/>
    <property type="match status" value="2"/>
</dbReference>
<dbReference type="InterPro" id="IPR000595">
    <property type="entry name" value="cNMP-bd_dom"/>
</dbReference>
<comment type="similarity">
    <text evidence="1">Belongs to the cAMP-dependent kinase regulatory chain family.</text>
</comment>
<keyword evidence="4" id="KW-0116">cAMP-binding</keyword>
<dbReference type="OrthoDB" id="417078at2759"/>
<dbReference type="InterPro" id="IPR050503">
    <property type="entry name" value="cAMP-dep_PK_reg_su-like"/>
</dbReference>
<evidence type="ECO:0000256" key="7">
    <source>
        <dbReference type="ARBA" id="ARBA00023149"/>
    </source>
</evidence>
<keyword evidence="11" id="KW-0808">Transferase</keyword>
<evidence type="ECO:0000256" key="4">
    <source>
        <dbReference type="ARBA" id="ARBA00022566"/>
    </source>
</evidence>
<dbReference type="PRINTS" id="PR00103">
    <property type="entry name" value="CAMPKINASE"/>
</dbReference>
<evidence type="ECO:0000256" key="1">
    <source>
        <dbReference type="ARBA" id="ARBA00005753"/>
    </source>
</evidence>
<evidence type="ECO:0000313" key="12">
    <source>
        <dbReference type="Proteomes" id="UP000054567"/>
    </source>
</evidence>
<reference evidence="11 12" key="1">
    <citation type="submission" date="2007-06" db="EMBL/GenBank/DDBJ databases">
        <title>The Genome Sequence of Coccidioides posadasii RMSCC_3488.</title>
        <authorList>
            <consortium name="Coccidioides Genome Resources Consortium"/>
            <consortium name="The Broad Institute Genome Sequencing Platform"/>
            <person name="Henn M.R."/>
            <person name="Sykes S."/>
            <person name="Young S."/>
            <person name="Jaffe D."/>
            <person name="Berlin A."/>
            <person name="Alvarez P."/>
            <person name="Butler J."/>
            <person name="Gnerre S."/>
            <person name="Grabherr M."/>
            <person name="Mauceli E."/>
            <person name="Brockman W."/>
            <person name="Kodira C."/>
            <person name="Alvarado L."/>
            <person name="Zeng Q."/>
            <person name="Crawford M."/>
            <person name="Antoine C."/>
            <person name="Devon K."/>
            <person name="Galgiani J."/>
            <person name="Orsborn K."/>
            <person name="Lewis M.L."/>
            <person name="Nusbaum C."/>
            <person name="Galagan J."/>
            <person name="Birren B."/>
        </authorList>
    </citation>
    <scope>NUCLEOTIDE SEQUENCE [LARGE SCALE GENOMIC DNA]</scope>
    <source>
        <strain evidence="11 12">RMSCC 3488</strain>
    </source>
</reference>
<dbReference type="SUPFAM" id="SSF51206">
    <property type="entry name" value="cAMP-binding domain-like"/>
    <property type="match status" value="2"/>
</dbReference>
<dbReference type="Proteomes" id="UP000054567">
    <property type="component" value="Unassembled WGS sequence"/>
</dbReference>
<dbReference type="PROSITE" id="PS50042">
    <property type="entry name" value="CNMP_BINDING_3"/>
    <property type="match status" value="2"/>
</dbReference>
<feature type="compositionally biased region" description="Polar residues" evidence="9">
    <location>
        <begin position="156"/>
        <end position="166"/>
    </location>
</feature>
<evidence type="ECO:0000256" key="3">
    <source>
        <dbReference type="ARBA" id="ARBA00022553"/>
    </source>
</evidence>
<keyword evidence="3" id="KW-0597">Phosphoprotein</keyword>
<feature type="domain" description="Cyclic nucleotide-binding" evidence="10">
    <location>
        <begin position="197"/>
        <end position="325"/>
    </location>
</feature>
<organism evidence="11 12">
    <name type="scientific">Coccidioides posadasii RMSCC 3488</name>
    <dbReference type="NCBI Taxonomy" id="454284"/>
    <lineage>
        <taxon>Eukaryota</taxon>
        <taxon>Fungi</taxon>
        <taxon>Dikarya</taxon>
        <taxon>Ascomycota</taxon>
        <taxon>Pezizomycotina</taxon>
        <taxon>Eurotiomycetes</taxon>
        <taxon>Eurotiomycetidae</taxon>
        <taxon>Onygenales</taxon>
        <taxon>Onygenaceae</taxon>
        <taxon>Coccidioides</taxon>
    </lineage>
</organism>
<keyword evidence="7" id="KW-0114">cAMP</keyword>
<dbReference type="Pfam" id="PF00027">
    <property type="entry name" value="cNMP_binding"/>
    <property type="match status" value="2"/>
</dbReference>
<dbReference type="PROSITE" id="PS00889">
    <property type="entry name" value="CNMP_BINDING_2"/>
    <property type="match status" value="2"/>
</dbReference>
<evidence type="ECO:0000313" key="11">
    <source>
        <dbReference type="EMBL" id="KMM73297.1"/>
    </source>
</evidence>
<dbReference type="FunFam" id="2.60.120.10:FF:000006">
    <property type="entry name" value="cAMP-dependent protein kinase type I-alpha regulatory subunit"/>
    <property type="match status" value="1"/>
</dbReference>
<dbReference type="GO" id="GO:0004862">
    <property type="term" value="F:cAMP-dependent protein kinase inhibitor activity"/>
    <property type="evidence" value="ECO:0007669"/>
    <property type="project" value="TreeGrafter"/>
</dbReference>
<protein>
    <recommendedName>
        <fullName evidence="2">cAMP-dependent protein kinase regulatory subunit</fullName>
    </recommendedName>
</protein>
<dbReference type="EMBL" id="DS268114">
    <property type="protein sequence ID" value="KMM73297.1"/>
    <property type="molecule type" value="Genomic_DNA"/>
</dbReference>
<dbReference type="InterPro" id="IPR018490">
    <property type="entry name" value="cNMP-bd_dom_sf"/>
</dbReference>